<reference evidence="2" key="1">
    <citation type="submission" date="2017-05" db="EMBL/GenBank/DDBJ databases">
        <title>Genome sequence of Ca. P. asteris strain NJAY.</title>
        <authorList>
            <person name="Lee I.-M."/>
            <person name="Gundersen-Rindal D."/>
            <person name="Sparks M."/>
        </authorList>
    </citation>
    <scope>NUCLEOTIDE SEQUENCE [LARGE SCALE GENOMIC DNA]</scope>
    <source>
        <strain evidence="2">NJAY</strain>
    </source>
</reference>
<dbReference type="Proteomes" id="UP000220509">
    <property type="component" value="Unassembled WGS sequence"/>
</dbReference>
<sequence length="32" mass="3747">MSNIGEYDPQTGYKTKTTWYNKDGTVKKITDY</sequence>
<accession>A0ABX4K0S0</accession>
<dbReference type="Pfam" id="PF11178">
    <property type="entry name" value="DUF2963"/>
    <property type="match status" value="1"/>
</dbReference>
<protein>
    <recommendedName>
        <fullName evidence="1">DUF2963 domain-containing protein</fullName>
    </recommendedName>
</protein>
<proteinExistence type="predicted"/>
<gene>
    <name evidence="2" type="ORF">BBA70_00735</name>
</gene>
<dbReference type="InterPro" id="IPR021348">
    <property type="entry name" value="DUF2963"/>
</dbReference>
<evidence type="ECO:0000313" key="2">
    <source>
        <dbReference type="EMBL" id="PEH36395.1"/>
    </source>
</evidence>
<evidence type="ECO:0000313" key="3">
    <source>
        <dbReference type="Proteomes" id="UP000220509"/>
    </source>
</evidence>
<dbReference type="EMBL" id="MAPF01000020">
    <property type="protein sequence ID" value="PEH36395.1"/>
    <property type="molecule type" value="Genomic_DNA"/>
</dbReference>
<name>A0ABX4K0S0_9MOLU</name>
<feature type="domain" description="DUF2963" evidence="1">
    <location>
        <begin position="3"/>
        <end position="32"/>
    </location>
</feature>
<organism evidence="2 3">
    <name type="scientific">New Jersey aster yellows phytoplasma</name>
    <dbReference type="NCBI Taxonomy" id="270520"/>
    <lineage>
        <taxon>Bacteria</taxon>
        <taxon>Bacillati</taxon>
        <taxon>Mycoplasmatota</taxon>
        <taxon>Mollicutes</taxon>
        <taxon>Acholeplasmatales</taxon>
        <taxon>Acholeplasmataceae</taxon>
        <taxon>Candidatus Phytoplasma</taxon>
        <taxon>16SrI (Aster yellows group)</taxon>
    </lineage>
</organism>
<evidence type="ECO:0000259" key="1">
    <source>
        <dbReference type="Pfam" id="PF11178"/>
    </source>
</evidence>
<keyword evidence="3" id="KW-1185">Reference proteome</keyword>
<comment type="caution">
    <text evidence="2">The sequence shown here is derived from an EMBL/GenBank/DDBJ whole genome shotgun (WGS) entry which is preliminary data.</text>
</comment>